<evidence type="ECO:0000313" key="4">
    <source>
        <dbReference type="EMBL" id="WOK93640.1"/>
    </source>
</evidence>
<dbReference type="Gene3D" id="2.40.340.10">
    <property type="entry name" value="MoeA, C-terminal, domain IV"/>
    <property type="match status" value="1"/>
</dbReference>
<comment type="pathway">
    <text evidence="1">Cofactor biosynthesis; molybdopterin biosynthesis.</text>
</comment>
<evidence type="ECO:0000256" key="3">
    <source>
        <dbReference type="SAM" id="MobiDB-lite"/>
    </source>
</evidence>
<gene>
    <name evidence="4" type="ORF">Cni_G02340</name>
</gene>
<dbReference type="InterPro" id="IPR036688">
    <property type="entry name" value="MoeA_C_domain_IV_sf"/>
</dbReference>
<dbReference type="InterPro" id="IPR051920">
    <property type="entry name" value="MPT_Adenylyltrnsfr/MoaC-Rel"/>
</dbReference>
<dbReference type="Proteomes" id="UP001327560">
    <property type="component" value="Chromosome 1"/>
</dbReference>
<dbReference type="PANTHER" id="PTHR43764:SF1">
    <property type="entry name" value="MOLYBDOPTERIN MOLYBDOTRANSFERASE"/>
    <property type="match status" value="1"/>
</dbReference>
<dbReference type="GO" id="GO:0006777">
    <property type="term" value="P:Mo-molybdopterin cofactor biosynthetic process"/>
    <property type="evidence" value="ECO:0007669"/>
    <property type="project" value="UniProtKB-KW"/>
</dbReference>
<dbReference type="InterPro" id="IPR036425">
    <property type="entry name" value="MoaB/Mog-like_dom_sf"/>
</dbReference>
<keyword evidence="5" id="KW-1185">Reference proteome</keyword>
<protein>
    <submittedName>
        <fullName evidence="4">Molybdopterin biosynthesis protein CNX1</fullName>
    </submittedName>
</protein>
<feature type="compositionally biased region" description="Basic and acidic residues" evidence="3">
    <location>
        <begin position="26"/>
        <end position="36"/>
    </location>
</feature>
<organism evidence="4 5">
    <name type="scientific">Canna indica</name>
    <name type="common">Indian-shot</name>
    <dbReference type="NCBI Taxonomy" id="4628"/>
    <lineage>
        <taxon>Eukaryota</taxon>
        <taxon>Viridiplantae</taxon>
        <taxon>Streptophyta</taxon>
        <taxon>Embryophyta</taxon>
        <taxon>Tracheophyta</taxon>
        <taxon>Spermatophyta</taxon>
        <taxon>Magnoliopsida</taxon>
        <taxon>Liliopsida</taxon>
        <taxon>Zingiberales</taxon>
        <taxon>Cannaceae</taxon>
        <taxon>Canna</taxon>
    </lineage>
</organism>
<reference evidence="4 5" key="1">
    <citation type="submission" date="2023-10" db="EMBL/GenBank/DDBJ databases">
        <title>Chromosome-scale genome assembly provides insights into flower coloration mechanisms of Canna indica.</title>
        <authorList>
            <person name="Li C."/>
        </authorList>
    </citation>
    <scope>NUCLEOTIDE SEQUENCE [LARGE SCALE GENOMIC DNA]</scope>
    <source>
        <tissue evidence="4">Flower</tissue>
    </source>
</reference>
<dbReference type="PANTHER" id="PTHR43764">
    <property type="entry name" value="MOLYBDENUM COFACTOR BIOSYNTHESIS"/>
    <property type="match status" value="1"/>
</dbReference>
<evidence type="ECO:0000256" key="1">
    <source>
        <dbReference type="ARBA" id="ARBA00005046"/>
    </source>
</evidence>
<dbReference type="Gene3D" id="3.40.980.10">
    <property type="entry name" value="MoaB/Mog-like domain"/>
    <property type="match status" value="2"/>
</dbReference>
<dbReference type="SUPFAM" id="SSF53218">
    <property type="entry name" value="Molybdenum cofactor biosynthesis proteins"/>
    <property type="match status" value="1"/>
</dbReference>
<feature type="region of interest" description="Disordered" evidence="3">
    <location>
        <begin position="1"/>
        <end position="78"/>
    </location>
</feature>
<evidence type="ECO:0000313" key="5">
    <source>
        <dbReference type="Proteomes" id="UP001327560"/>
    </source>
</evidence>
<name>A0AAQ3Q237_9LILI</name>
<dbReference type="EMBL" id="CP136890">
    <property type="protein sequence ID" value="WOK93640.1"/>
    <property type="molecule type" value="Genomic_DNA"/>
</dbReference>
<keyword evidence="2" id="KW-0501">Molybdenum cofactor biosynthesis</keyword>
<proteinExistence type="predicted"/>
<accession>A0AAQ3Q237</accession>
<evidence type="ECO:0000256" key="2">
    <source>
        <dbReference type="ARBA" id="ARBA00023150"/>
    </source>
</evidence>
<sequence>MSTRPVGDGGGHSSPLQKAGASWNAGREEGGLDELRMTLTRMLETKVAQSTTARRRRSVEKKPDGDGGGRKPSYRDDKTVLKVRARIVHPIRPDPYRSEYHCAIVRWELDDGSGSPGFIAESTRKQMSSLMSKTIDRTASLSVQHEHATKFTGSQPGTAPQESMVKVAVLTVSDTVSSGTDHDRSGPRAVFVVNSSSEKLGGARGGTGFTPRDVTPEATKAVIKKETPGLLYVMLQESLKVLP</sequence>
<feature type="compositionally biased region" description="Basic and acidic residues" evidence="3">
    <location>
        <begin position="60"/>
        <end position="78"/>
    </location>
</feature>
<dbReference type="AlphaFoldDB" id="A0AAQ3Q237"/>